<evidence type="ECO:0000313" key="8">
    <source>
        <dbReference type="EMBL" id="RKR93264.1"/>
    </source>
</evidence>
<protein>
    <recommendedName>
        <fullName evidence="5">Nitrile hydratase subunit beta</fullName>
        <shortName evidence="5">NHase</shortName>
        <ecNumber evidence="5">4.2.1.84</ecNumber>
    </recommendedName>
</protein>
<proteinExistence type="inferred from homology"/>
<dbReference type="Pfam" id="PF02211">
    <property type="entry name" value="NHase_beta_C"/>
    <property type="match status" value="1"/>
</dbReference>
<comment type="function">
    <text evidence="1 5">NHase catalyzes the hydration of various nitrile compounds to the corresponding amides.</text>
</comment>
<dbReference type="PIRSF" id="PIRSF001427">
    <property type="entry name" value="NHase_beta"/>
    <property type="match status" value="1"/>
</dbReference>
<dbReference type="Gene3D" id="2.30.30.50">
    <property type="match status" value="1"/>
</dbReference>
<evidence type="ECO:0000259" key="7">
    <source>
        <dbReference type="Pfam" id="PF21006"/>
    </source>
</evidence>
<evidence type="ECO:0000259" key="6">
    <source>
        <dbReference type="Pfam" id="PF02211"/>
    </source>
</evidence>
<sequence>MNGVFDLGGTDGLGPVDPSDSEPVFRAEWEKTVFAMYPACVGAGYFGIDQFRHGTEKMDPATYLSSPYYQHWLHSIEAHVIEIGAIEADELARRTRHYLDNPDAPLPEHSQRQELLDFVDIAVSAGASAARRTSKQPRFTVGDKVRTAHVSPFGHTRLARYIRGKQAVVVAHRGSFIYPDSAGNGLGDAPEHVYTIKFTSEELWGKGFGDPNASVCFDVWDPYVELVDEENGATAWVQGPQVKKKLPPASRRWSRCSSKRG</sequence>
<dbReference type="InterPro" id="IPR024690">
    <property type="entry name" value="CN_hydtase_beta_dom_C"/>
</dbReference>
<evidence type="ECO:0000256" key="5">
    <source>
        <dbReference type="PIRNR" id="PIRNR001427"/>
    </source>
</evidence>
<dbReference type="GO" id="GO:0018822">
    <property type="term" value="F:nitrile hydratase activity"/>
    <property type="evidence" value="ECO:0007669"/>
    <property type="project" value="UniProtKB-EC"/>
</dbReference>
<dbReference type="InterPro" id="IPR008990">
    <property type="entry name" value="Elect_transpt_acc-like_dom_sf"/>
</dbReference>
<reference evidence="8 9" key="1">
    <citation type="submission" date="2018-10" db="EMBL/GenBank/DDBJ databases">
        <title>Sequencing the genomes of 1000 actinobacteria strains.</title>
        <authorList>
            <person name="Klenk H.-P."/>
        </authorList>
    </citation>
    <scope>NUCLEOTIDE SEQUENCE [LARGE SCALE GENOMIC DNA]</scope>
    <source>
        <strain evidence="8 9">DSM 44343</strain>
    </source>
</reference>
<dbReference type="InterPro" id="IPR042262">
    <property type="entry name" value="CN_hydtase_beta_C"/>
</dbReference>
<evidence type="ECO:0000256" key="2">
    <source>
        <dbReference type="ARBA" id="ARBA00009098"/>
    </source>
</evidence>
<dbReference type="SUPFAM" id="SSF50090">
    <property type="entry name" value="Electron transport accessory proteins"/>
    <property type="match status" value="1"/>
</dbReference>
<accession>A0A495JYC6</accession>
<comment type="catalytic activity">
    <reaction evidence="4 5">
        <text>an aliphatic primary amide = an aliphatic nitrile + H2O</text>
        <dbReference type="Rhea" id="RHEA:12673"/>
        <dbReference type="ChEBI" id="CHEBI:15377"/>
        <dbReference type="ChEBI" id="CHEBI:65285"/>
        <dbReference type="ChEBI" id="CHEBI:80291"/>
        <dbReference type="EC" id="4.2.1.84"/>
    </reaction>
</comment>
<dbReference type="Proteomes" id="UP000274762">
    <property type="component" value="Unassembled WGS sequence"/>
</dbReference>
<organism evidence="8 9">
    <name type="scientific">Williamsia marianensis</name>
    <dbReference type="NCBI Taxonomy" id="85044"/>
    <lineage>
        <taxon>Bacteria</taxon>
        <taxon>Bacillati</taxon>
        <taxon>Actinomycetota</taxon>
        <taxon>Actinomycetes</taxon>
        <taxon>Mycobacteriales</taxon>
        <taxon>Nocardiaceae</taxon>
        <taxon>Williamsia</taxon>
    </lineage>
</organism>
<dbReference type="EMBL" id="RBKV01000001">
    <property type="protein sequence ID" value="RKR93264.1"/>
    <property type="molecule type" value="Genomic_DNA"/>
</dbReference>
<gene>
    <name evidence="8" type="ORF">DFJ75_0044</name>
</gene>
<dbReference type="OrthoDB" id="3478924at2"/>
<evidence type="ECO:0000256" key="1">
    <source>
        <dbReference type="ARBA" id="ARBA00004042"/>
    </source>
</evidence>
<evidence type="ECO:0000313" key="9">
    <source>
        <dbReference type="Proteomes" id="UP000274762"/>
    </source>
</evidence>
<keyword evidence="3 5" id="KW-0456">Lyase</keyword>
<feature type="domain" description="Nitrile hydratase beta subunit" evidence="6">
    <location>
        <begin position="129"/>
        <end position="225"/>
    </location>
</feature>
<comment type="similarity">
    <text evidence="2 5">Belongs to the nitrile hydratase subunit beta family.</text>
</comment>
<dbReference type="EC" id="4.2.1.84" evidence="5"/>
<dbReference type="Pfam" id="PF21006">
    <property type="entry name" value="NHase_beta_N"/>
    <property type="match status" value="1"/>
</dbReference>
<dbReference type="InterPro" id="IPR049054">
    <property type="entry name" value="CN_hydtase_beta-like_N"/>
</dbReference>
<dbReference type="RefSeq" id="WP_084248093.1">
    <property type="nucleotide sequence ID" value="NZ_CBCRXS010000001.1"/>
</dbReference>
<evidence type="ECO:0000256" key="3">
    <source>
        <dbReference type="ARBA" id="ARBA00023239"/>
    </source>
</evidence>
<dbReference type="Gene3D" id="1.10.472.20">
    <property type="entry name" value="Nitrile hydratase, beta subunit"/>
    <property type="match status" value="1"/>
</dbReference>
<dbReference type="NCBIfam" id="TIGR03888">
    <property type="entry name" value="nitrile_beta"/>
    <property type="match status" value="1"/>
</dbReference>
<comment type="caution">
    <text evidence="8">The sequence shown here is derived from an EMBL/GenBank/DDBJ whole genome shotgun (WGS) entry which is preliminary data.</text>
</comment>
<name>A0A495JYC6_WILMA</name>
<dbReference type="GO" id="GO:0046914">
    <property type="term" value="F:transition metal ion binding"/>
    <property type="evidence" value="ECO:0007669"/>
    <property type="project" value="InterPro"/>
</dbReference>
<dbReference type="AlphaFoldDB" id="A0A495JYC6"/>
<feature type="domain" description="Nitrile hydratase beta subunit-like N-terminal" evidence="7">
    <location>
        <begin position="1"/>
        <end position="111"/>
    </location>
</feature>
<evidence type="ECO:0000256" key="4">
    <source>
        <dbReference type="ARBA" id="ARBA00044877"/>
    </source>
</evidence>
<dbReference type="InterPro" id="IPR003168">
    <property type="entry name" value="Nitrile_hydratase_bsu"/>
</dbReference>